<evidence type="ECO:0000313" key="5">
    <source>
        <dbReference type="EMBL" id="MDW5596445.1"/>
    </source>
</evidence>
<dbReference type="PROSITE" id="PS00687">
    <property type="entry name" value="ALDEHYDE_DEHYDR_GLU"/>
    <property type="match status" value="1"/>
</dbReference>
<dbReference type="Gene3D" id="3.40.309.10">
    <property type="entry name" value="Aldehyde Dehydrogenase, Chain A, domain 2"/>
    <property type="match status" value="1"/>
</dbReference>
<comment type="similarity">
    <text evidence="3">Belongs to the aldehyde dehydrogenase family.</text>
</comment>
<keyword evidence="1 3" id="KW-0560">Oxidoreductase</keyword>
<dbReference type="InterPro" id="IPR029510">
    <property type="entry name" value="Ald_DH_CS_GLU"/>
</dbReference>
<feature type="active site" evidence="2">
    <location>
        <position position="255"/>
    </location>
</feature>
<dbReference type="GO" id="GO:0019145">
    <property type="term" value="F:aminobutyraldehyde dehydrogenase (NAD+) activity"/>
    <property type="evidence" value="ECO:0007669"/>
    <property type="project" value="UniProtKB-EC"/>
</dbReference>
<dbReference type="NCBIfam" id="NF010000">
    <property type="entry name" value="PRK13473.1"/>
    <property type="match status" value="1"/>
</dbReference>
<dbReference type="Pfam" id="PF00171">
    <property type="entry name" value="Aldedh"/>
    <property type="match status" value="1"/>
</dbReference>
<protein>
    <submittedName>
        <fullName evidence="5">Aminobutyraldehyde dehydrogenase</fullName>
        <ecNumber evidence="5">1.2.1.19</ecNumber>
    </submittedName>
</protein>
<organism evidence="5 6">
    <name type="scientific">Conexibacter stalactiti</name>
    <dbReference type="NCBI Taxonomy" id="1940611"/>
    <lineage>
        <taxon>Bacteria</taxon>
        <taxon>Bacillati</taxon>
        <taxon>Actinomycetota</taxon>
        <taxon>Thermoleophilia</taxon>
        <taxon>Solirubrobacterales</taxon>
        <taxon>Conexibacteraceae</taxon>
        <taxon>Conexibacter</taxon>
    </lineage>
</organism>
<dbReference type="PANTHER" id="PTHR11699">
    <property type="entry name" value="ALDEHYDE DEHYDROGENASE-RELATED"/>
    <property type="match status" value="1"/>
</dbReference>
<gene>
    <name evidence="5" type="ORF">R7226_19010</name>
</gene>
<dbReference type="InterPro" id="IPR015590">
    <property type="entry name" value="Aldehyde_DH_dom"/>
</dbReference>
<dbReference type="SUPFAM" id="SSF53720">
    <property type="entry name" value="ALDH-like"/>
    <property type="match status" value="1"/>
</dbReference>
<dbReference type="EC" id="1.2.1.19" evidence="5"/>
<evidence type="ECO:0000256" key="2">
    <source>
        <dbReference type="PROSITE-ProRule" id="PRU10007"/>
    </source>
</evidence>
<dbReference type="Proteomes" id="UP001284601">
    <property type="component" value="Unassembled WGS sequence"/>
</dbReference>
<sequence length="488" mass="50695">MAQTTPSAPFRNVVGGQLVDAVDGGTREIVNPATGAVIATVPEGNGADVERAVEAALAAKREWNETTPGERATALLKLADVMEGATDELGALESANTGKPLGMAKEEVEASADLLRFFAGAARNLEGKSAGEYIKGYTSMVRREPIGAVAGIAPWNYPLNMAAWKIGPALAAGNVQVLKPAEGTPLSLLRFAELANAAGALPAGVLGVVTGDGPNVGAKLVENRAFGLVSLTGDVRTGKTIAKAAADNLTRLHLELGGKAPVVVLDDADLEQTVAAIRVAGYWNSGQDCTAGTRIIATAKIYDRLLEALVPAVESLQVGDPAEGEQIEMGPVISAKQQQRAFGFIERATAAGATVLTGGGNGAGPAGGAFVAPTIVADVEQDSEIVQNEVFGPVVTIQRVDDYAQAIAFANDSRYGLAASVFTENVGRAMDAARRLEFGCVWVNDHLTPITSEMPHGGFKESGYGKDMSMYSLEDYTQIKHVAVRIGL</sequence>
<dbReference type="InterPro" id="IPR016161">
    <property type="entry name" value="Ald_DH/histidinol_DH"/>
</dbReference>
<keyword evidence="6" id="KW-1185">Reference proteome</keyword>
<accession>A0ABU4HT71</accession>
<proteinExistence type="inferred from homology"/>
<dbReference type="EMBL" id="JAWSTH010000056">
    <property type="protein sequence ID" value="MDW5596445.1"/>
    <property type="molecule type" value="Genomic_DNA"/>
</dbReference>
<dbReference type="Gene3D" id="3.40.605.10">
    <property type="entry name" value="Aldehyde Dehydrogenase, Chain A, domain 1"/>
    <property type="match status" value="1"/>
</dbReference>
<dbReference type="InterPro" id="IPR016162">
    <property type="entry name" value="Ald_DH_N"/>
</dbReference>
<feature type="domain" description="Aldehyde dehydrogenase" evidence="4">
    <location>
        <begin position="25"/>
        <end position="482"/>
    </location>
</feature>
<dbReference type="PROSITE" id="PS00070">
    <property type="entry name" value="ALDEHYDE_DEHYDR_CYS"/>
    <property type="match status" value="1"/>
</dbReference>
<evidence type="ECO:0000259" key="4">
    <source>
        <dbReference type="Pfam" id="PF00171"/>
    </source>
</evidence>
<dbReference type="RefSeq" id="WP_318598830.1">
    <property type="nucleotide sequence ID" value="NZ_JAWSTH010000056.1"/>
</dbReference>
<evidence type="ECO:0000313" key="6">
    <source>
        <dbReference type="Proteomes" id="UP001284601"/>
    </source>
</evidence>
<name>A0ABU4HT71_9ACTN</name>
<dbReference type="InterPro" id="IPR016163">
    <property type="entry name" value="Ald_DH_C"/>
</dbReference>
<evidence type="ECO:0000256" key="1">
    <source>
        <dbReference type="ARBA" id="ARBA00023002"/>
    </source>
</evidence>
<comment type="caution">
    <text evidence="5">The sequence shown here is derived from an EMBL/GenBank/DDBJ whole genome shotgun (WGS) entry which is preliminary data.</text>
</comment>
<dbReference type="InterPro" id="IPR016160">
    <property type="entry name" value="Ald_DH_CS_CYS"/>
</dbReference>
<evidence type="ECO:0000256" key="3">
    <source>
        <dbReference type="RuleBase" id="RU003345"/>
    </source>
</evidence>
<reference evidence="6" key="1">
    <citation type="submission" date="2023-07" db="EMBL/GenBank/DDBJ databases">
        <title>Conexibacter stalactiti sp. nov., isolated from stalactites in a lava cave and emended description of the genus Conexibacter.</title>
        <authorList>
            <person name="Lee S.D."/>
        </authorList>
    </citation>
    <scope>NUCLEOTIDE SEQUENCE [LARGE SCALE GENOMIC DNA]</scope>
    <source>
        <strain evidence="6">KCTC 39840</strain>
    </source>
</reference>